<dbReference type="SUPFAM" id="SSF54285">
    <property type="entry name" value="MoaD/ThiS"/>
    <property type="match status" value="1"/>
</dbReference>
<sequence length="83" mass="9188">MSSEAETAQNVVDAVSEQPTISLVVEFTGGLEMLFGDERRHSLSIPAVDKDGKPATVAFLIDHLCRETMKDSRKELFVLDDHL</sequence>
<dbReference type="GO" id="GO:0034227">
    <property type="term" value="P:tRNA thio-modification"/>
    <property type="evidence" value="ECO:0007669"/>
    <property type="project" value="InterPro"/>
</dbReference>
<gene>
    <name evidence="6" type="ORF">PFICI_08212</name>
</gene>
<dbReference type="UniPathway" id="UPA00988"/>
<keyword evidence="7" id="KW-1185">Reference proteome</keyword>
<proteinExistence type="inferred from homology"/>
<dbReference type="InParanoid" id="W3X3H2"/>
<dbReference type="RefSeq" id="XP_007834984.1">
    <property type="nucleotide sequence ID" value="XM_007836793.1"/>
</dbReference>
<organism evidence="6 7">
    <name type="scientific">Pestalotiopsis fici (strain W106-1 / CGMCC3.15140)</name>
    <dbReference type="NCBI Taxonomy" id="1229662"/>
    <lineage>
        <taxon>Eukaryota</taxon>
        <taxon>Fungi</taxon>
        <taxon>Dikarya</taxon>
        <taxon>Ascomycota</taxon>
        <taxon>Pezizomycotina</taxon>
        <taxon>Sordariomycetes</taxon>
        <taxon>Xylariomycetidae</taxon>
        <taxon>Amphisphaeriales</taxon>
        <taxon>Sporocadaceae</taxon>
        <taxon>Pestalotiopsis</taxon>
    </lineage>
</organism>
<accession>W3X3H2</accession>
<keyword evidence="1 5" id="KW-0963">Cytoplasm</keyword>
<dbReference type="HOGENOM" id="CLU_2543317_0_0_1"/>
<comment type="pathway">
    <text evidence="5">tRNA modification; 5-methoxycarbonylmethyl-2-thiouridine-tRNA biosynthesis.</text>
</comment>
<evidence type="ECO:0000256" key="4">
    <source>
        <dbReference type="ARBA" id="ARBA00022786"/>
    </source>
</evidence>
<dbReference type="KEGG" id="pfy:PFICI_08212"/>
<reference evidence="7" key="1">
    <citation type="journal article" date="2015" name="BMC Genomics">
        <title>Genomic and transcriptomic analysis of the endophytic fungus Pestalotiopsis fici reveals its lifestyle and high potential for synthesis of natural products.</title>
        <authorList>
            <person name="Wang X."/>
            <person name="Zhang X."/>
            <person name="Liu L."/>
            <person name="Xiang M."/>
            <person name="Wang W."/>
            <person name="Sun X."/>
            <person name="Che Y."/>
            <person name="Guo L."/>
            <person name="Liu G."/>
            <person name="Guo L."/>
            <person name="Wang C."/>
            <person name="Yin W.B."/>
            <person name="Stadler M."/>
            <person name="Zhang X."/>
            <person name="Liu X."/>
        </authorList>
    </citation>
    <scope>NUCLEOTIDE SEQUENCE [LARGE SCALE GENOMIC DNA]</scope>
    <source>
        <strain evidence="7">W106-1 / CGMCC3.15140</strain>
    </source>
</reference>
<dbReference type="InterPro" id="IPR015221">
    <property type="entry name" value="Urm1"/>
</dbReference>
<protein>
    <recommendedName>
        <fullName evidence="5">Ubiquitin-related modifier 1</fullName>
    </recommendedName>
</protein>
<dbReference type="eggNOG" id="KOG4146">
    <property type="taxonomic scope" value="Eukaryota"/>
</dbReference>
<dbReference type="GeneID" id="19273225"/>
<dbReference type="Pfam" id="PF09138">
    <property type="entry name" value="Urm1"/>
    <property type="match status" value="1"/>
</dbReference>
<dbReference type="InterPro" id="IPR012675">
    <property type="entry name" value="Beta-grasp_dom_sf"/>
</dbReference>
<dbReference type="Proteomes" id="UP000030651">
    <property type="component" value="Unassembled WGS sequence"/>
</dbReference>
<dbReference type="Gene3D" id="3.10.20.30">
    <property type="match status" value="1"/>
</dbReference>
<keyword evidence="2" id="KW-1017">Isopeptide bond</keyword>
<evidence type="ECO:0000256" key="3">
    <source>
        <dbReference type="ARBA" id="ARBA00022694"/>
    </source>
</evidence>
<evidence type="ECO:0000256" key="5">
    <source>
        <dbReference type="RuleBase" id="RU361182"/>
    </source>
</evidence>
<comment type="subcellular location">
    <subcellularLocation>
        <location evidence="5">Cytoplasm</location>
    </subcellularLocation>
</comment>
<evidence type="ECO:0000256" key="2">
    <source>
        <dbReference type="ARBA" id="ARBA00022499"/>
    </source>
</evidence>
<dbReference type="STRING" id="1229662.W3X3H2"/>
<keyword evidence="3 5" id="KW-0819">tRNA processing</keyword>
<evidence type="ECO:0000256" key="1">
    <source>
        <dbReference type="ARBA" id="ARBA00022490"/>
    </source>
</evidence>
<dbReference type="AlphaFoldDB" id="W3X3H2"/>
<comment type="similarity">
    <text evidence="5">Belongs to the URM1 family.</text>
</comment>
<name>W3X3H2_PESFW</name>
<evidence type="ECO:0000313" key="6">
    <source>
        <dbReference type="EMBL" id="ETS80683.1"/>
    </source>
</evidence>
<keyword evidence="4" id="KW-0833">Ubl conjugation pathway</keyword>
<dbReference type="GO" id="GO:0005737">
    <property type="term" value="C:cytoplasm"/>
    <property type="evidence" value="ECO:0007669"/>
    <property type="project" value="UniProtKB-SubCell"/>
</dbReference>
<dbReference type="InterPro" id="IPR016155">
    <property type="entry name" value="Mopterin_synth/thiamin_S_b"/>
</dbReference>
<dbReference type="OrthoDB" id="10248987at2759"/>
<evidence type="ECO:0000313" key="7">
    <source>
        <dbReference type="Proteomes" id="UP000030651"/>
    </source>
</evidence>
<dbReference type="EMBL" id="KI912113">
    <property type="protein sequence ID" value="ETS80683.1"/>
    <property type="molecule type" value="Genomic_DNA"/>
</dbReference>